<name>A0A4S2H4S6_9PROT</name>
<evidence type="ECO:0000313" key="3">
    <source>
        <dbReference type="Proteomes" id="UP000308054"/>
    </source>
</evidence>
<reference evidence="2 3" key="1">
    <citation type="journal article" date="2017" name="Int. J. Syst. Evol. Microbiol.">
        <title>Marinicauda algicola sp. nov., isolated from a marine red alga Rhodosorus marinus.</title>
        <authorList>
            <person name="Jeong S.E."/>
            <person name="Jeon S.H."/>
            <person name="Chun B.H."/>
            <person name="Kim D.W."/>
            <person name="Jeon C.O."/>
        </authorList>
    </citation>
    <scope>NUCLEOTIDE SEQUENCE [LARGE SCALE GENOMIC DNA]</scope>
    <source>
        <strain evidence="2 3">JCM 31718</strain>
    </source>
</reference>
<sequence>MTKLSDTQTIVLSAAAQRANMLALPLPKNLKGGAAQKVIASLIKQGLLEEIDADTRIGEHIWRETGDGHGVTLAITEHGLAAIGIEPEASRDAAEPTQSDHAAVKTPTKPNAREGSKQAQLIAMLQGADGATVAEIAAAFGWQPHTVRGAIAGALKKKLGLDVTSEKVDGRGRVYRLSREG</sequence>
<dbReference type="AlphaFoldDB" id="A0A4S2H4S6"/>
<dbReference type="OrthoDB" id="7206991at2"/>
<evidence type="ECO:0000256" key="1">
    <source>
        <dbReference type="SAM" id="MobiDB-lite"/>
    </source>
</evidence>
<feature type="region of interest" description="Disordered" evidence="1">
    <location>
        <begin position="90"/>
        <end position="115"/>
    </location>
</feature>
<dbReference type="RefSeq" id="WP_135995164.1">
    <property type="nucleotide sequence ID" value="NZ_CP071057.1"/>
</dbReference>
<keyword evidence="3" id="KW-1185">Reference proteome</keyword>
<accession>A0A4S2H4S6</accession>
<protein>
    <submittedName>
        <fullName evidence="2">DUF3489 domain-containing protein</fullName>
    </submittedName>
</protein>
<dbReference type="InterPro" id="IPR021880">
    <property type="entry name" value="DUF3489"/>
</dbReference>
<comment type="caution">
    <text evidence="2">The sequence shown here is derived from an EMBL/GenBank/DDBJ whole genome shotgun (WGS) entry which is preliminary data.</text>
</comment>
<organism evidence="2 3">
    <name type="scientific">Marinicauda algicola</name>
    <dbReference type="NCBI Taxonomy" id="2029849"/>
    <lineage>
        <taxon>Bacteria</taxon>
        <taxon>Pseudomonadati</taxon>
        <taxon>Pseudomonadota</taxon>
        <taxon>Alphaproteobacteria</taxon>
        <taxon>Maricaulales</taxon>
        <taxon>Maricaulaceae</taxon>
        <taxon>Marinicauda</taxon>
    </lineage>
</organism>
<dbReference type="EMBL" id="SRXW01000001">
    <property type="protein sequence ID" value="TGY90667.1"/>
    <property type="molecule type" value="Genomic_DNA"/>
</dbReference>
<evidence type="ECO:0000313" key="2">
    <source>
        <dbReference type="EMBL" id="TGY90667.1"/>
    </source>
</evidence>
<dbReference type="Pfam" id="PF11994">
    <property type="entry name" value="DUF3489"/>
    <property type="match status" value="1"/>
</dbReference>
<dbReference type="Proteomes" id="UP000308054">
    <property type="component" value="Unassembled WGS sequence"/>
</dbReference>
<proteinExistence type="predicted"/>
<dbReference type="Gene3D" id="1.10.10.10">
    <property type="entry name" value="Winged helix-like DNA-binding domain superfamily/Winged helix DNA-binding domain"/>
    <property type="match status" value="1"/>
</dbReference>
<gene>
    <name evidence="2" type="ORF">E5163_06015</name>
</gene>
<dbReference type="InterPro" id="IPR036388">
    <property type="entry name" value="WH-like_DNA-bd_sf"/>
</dbReference>